<dbReference type="PANTHER" id="PTHR35936">
    <property type="entry name" value="MEMBRANE-BOUND LYTIC MUREIN TRANSGLYCOSYLASE F"/>
    <property type="match status" value="1"/>
</dbReference>
<dbReference type="EMBL" id="JAPFPW010000005">
    <property type="protein sequence ID" value="MCW7753602.1"/>
    <property type="molecule type" value="Genomic_DNA"/>
</dbReference>
<accession>A0ABT3N9B9</accession>
<proteinExistence type="predicted"/>
<organism evidence="1 2">
    <name type="scientific">Desulfobotulus pelophilus</name>
    <dbReference type="NCBI Taxonomy" id="2823377"/>
    <lineage>
        <taxon>Bacteria</taxon>
        <taxon>Pseudomonadati</taxon>
        <taxon>Thermodesulfobacteriota</taxon>
        <taxon>Desulfobacteria</taxon>
        <taxon>Desulfobacterales</taxon>
        <taxon>Desulfobacteraceae</taxon>
        <taxon>Desulfobotulus</taxon>
    </lineage>
</organism>
<keyword evidence="2" id="KW-1185">Reference proteome</keyword>
<protein>
    <submittedName>
        <fullName evidence="1">Transporter substrate-binding domain-containing protein</fullName>
    </submittedName>
</protein>
<gene>
    <name evidence="1" type="ORF">OOT00_06315</name>
</gene>
<evidence type="ECO:0000313" key="2">
    <source>
        <dbReference type="Proteomes" id="UP001209681"/>
    </source>
</evidence>
<reference evidence="1 2" key="1">
    <citation type="submission" date="2022-11" db="EMBL/GenBank/DDBJ databases">
        <title>Desulfobotulus tamanensis H1 sp. nov. - anaerobic, alkaliphilic, sulphate reducing bacterium isolated from terrestrial mud volcano.</title>
        <authorList>
            <person name="Frolova A."/>
            <person name="Merkel A.Y."/>
            <person name="Slobodkin A.I."/>
        </authorList>
    </citation>
    <scope>NUCLEOTIDE SEQUENCE [LARGE SCALE GENOMIC DNA]</scope>
    <source>
        <strain evidence="1 2">H1</strain>
    </source>
</reference>
<name>A0ABT3N9B9_9BACT</name>
<dbReference type="SUPFAM" id="SSF53850">
    <property type="entry name" value="Periplasmic binding protein-like II"/>
    <property type="match status" value="1"/>
</dbReference>
<dbReference type="Gene3D" id="3.40.190.10">
    <property type="entry name" value="Periplasmic binding protein-like II"/>
    <property type="match status" value="2"/>
</dbReference>
<comment type="caution">
    <text evidence="1">The sequence shown here is derived from an EMBL/GenBank/DDBJ whole genome shotgun (WGS) entry which is preliminary data.</text>
</comment>
<sequence length="223" mass="24577">MPPWVEGGYGPTSKGPGIDLVATIFSHTGRHIQVVIHPWLRVVRMLEFGRLDGVLLVQKQESLNSLLLYSDPLFTSRTLICYDTRKYAHIPFNDIYDLREYTIGLVPGHSPHIEDAARKHGFRTELLPGVEAGLRILAAGRIDLLIAKESSLQAHLAASPDAIFLDIHSQPLDSWDLHIGIARTSPAAMLLPAINEAIAEMKKDGTLIDYLNAIIEPSHGGPQ</sequence>
<evidence type="ECO:0000313" key="1">
    <source>
        <dbReference type="EMBL" id="MCW7753602.1"/>
    </source>
</evidence>
<dbReference type="Proteomes" id="UP001209681">
    <property type="component" value="Unassembled WGS sequence"/>
</dbReference>
<dbReference type="PANTHER" id="PTHR35936:SF25">
    <property type="entry name" value="ABC TRANSPORTER SUBSTRATE-BINDING PROTEIN"/>
    <property type="match status" value="1"/>
</dbReference>
<dbReference type="RefSeq" id="WP_265424472.1">
    <property type="nucleotide sequence ID" value="NZ_JAPFPW010000005.1"/>
</dbReference>